<comment type="similarity">
    <text evidence="2">In the N-terminal section; belongs to the shikimate kinase family.</text>
</comment>
<dbReference type="SUPFAM" id="SSF53223">
    <property type="entry name" value="Aminoacid dehydrogenase-like, N-terminal domain"/>
    <property type="match status" value="1"/>
</dbReference>
<evidence type="ECO:0000259" key="3">
    <source>
        <dbReference type="Pfam" id="PF01488"/>
    </source>
</evidence>
<dbReference type="SUPFAM" id="SSF52540">
    <property type="entry name" value="P-loop containing nucleoside triphosphate hydrolases"/>
    <property type="match status" value="1"/>
</dbReference>
<evidence type="ECO:0000259" key="5">
    <source>
        <dbReference type="Pfam" id="PF18317"/>
    </source>
</evidence>
<dbReference type="Pfam" id="PF08501">
    <property type="entry name" value="Shikimate_dh_N"/>
    <property type="match status" value="1"/>
</dbReference>
<dbReference type="InterPro" id="IPR027417">
    <property type="entry name" value="P-loop_NTPase"/>
</dbReference>
<sequence>MGNPSVVLIGVQGVGKSSLGVLAATAYRRRLVESERVFADIHGISPNQYRKLHGADACQTQHDAILEQVLRTHDQDAIIVGTITDLQGLGAARLRDFAQTHPVIHIMREAKGVQSYLQTPSLELTRHLLHVSGPLLRSCTNFTFFNLTEQSEGQPNLDHPAGLSLTLKRTERAFLQLLSTVVGPPSIPSHHLSYLLPHFPVVQRKFTLSSVLHVEDVISGRVDLDSIQIGVDAMELRGECIDDEEGVCRLAEAFAMLRRACIIPIILSVPSAPQHCFRLAPEFSVIDLAQGDVGVTTLIQGRGRTEVIGAVNLDQRPSRGWEDAWTEYQRGARLGCDLVSITMPADGDDDLQLQAFRARAEVEGRAGLIAYNTGLEGRRSRCSNRILTPVNDEWLAARAVMNALFATFVYPSLKFIVYGADVSYSLSPAMYSEAFSVCGMPHSIRTHSAPSLSDLRELIAQPDFGGAAIVQPYKTDVINLATNLSPEARQIGSVNTIIPYRPDSSLEETLVNRPRGGSALYGFNTDWIGIRACLIRGLSPANAIRPSSTGLIIGAGGQARSAAYSLTTLGVRHIVIYNRTRSRAQALADSYPGGRVTVINSFDDPWPEGLRLPSMIVSSIPPSSAADFQIPSSWLASPTGGVLIELTYAPRRNYNLGPNWIVMDYFDVLPEQAYAQFEIFTGRWAPRKLMRDCVERARAETGEHVAACWRI</sequence>
<dbReference type="Gene3D" id="3.40.50.720">
    <property type="entry name" value="NAD(P)-binding Rossmann-like Domain"/>
    <property type="match status" value="1"/>
</dbReference>
<organism evidence="6 7">
    <name type="scientific">Piedraia hortae CBS 480.64</name>
    <dbReference type="NCBI Taxonomy" id="1314780"/>
    <lineage>
        <taxon>Eukaryota</taxon>
        <taxon>Fungi</taxon>
        <taxon>Dikarya</taxon>
        <taxon>Ascomycota</taxon>
        <taxon>Pezizomycotina</taxon>
        <taxon>Dothideomycetes</taxon>
        <taxon>Dothideomycetidae</taxon>
        <taxon>Capnodiales</taxon>
        <taxon>Piedraiaceae</taxon>
        <taxon>Piedraia</taxon>
    </lineage>
</organism>
<dbReference type="InterPro" id="IPR001381">
    <property type="entry name" value="DHquinase_I"/>
</dbReference>
<comment type="similarity">
    <text evidence="1">In the 2nd section; belongs to the type-I 3-dehydroquinase family.</text>
</comment>
<dbReference type="GO" id="GO:0009423">
    <property type="term" value="P:chorismate biosynthetic process"/>
    <property type="evidence" value="ECO:0007669"/>
    <property type="project" value="TreeGrafter"/>
</dbReference>
<feature type="domain" description="SDH C-terminal" evidence="5">
    <location>
        <begin position="667"/>
        <end position="692"/>
    </location>
</feature>
<dbReference type="Proteomes" id="UP000799421">
    <property type="component" value="Unassembled WGS sequence"/>
</dbReference>
<dbReference type="Pfam" id="PF01487">
    <property type="entry name" value="DHquinase_I"/>
    <property type="match status" value="1"/>
</dbReference>
<dbReference type="Pfam" id="PF18317">
    <property type="entry name" value="SDH_C"/>
    <property type="match status" value="1"/>
</dbReference>
<gene>
    <name evidence="6" type="ORF">K470DRAFT_292570</name>
</gene>
<dbReference type="SUPFAM" id="SSF51735">
    <property type="entry name" value="NAD(P)-binding Rossmann-fold domains"/>
    <property type="match status" value="1"/>
</dbReference>
<dbReference type="GO" id="GO:0004764">
    <property type="term" value="F:shikimate 3-dehydrogenase (NADP+) activity"/>
    <property type="evidence" value="ECO:0007669"/>
    <property type="project" value="InterPro"/>
</dbReference>
<dbReference type="AlphaFoldDB" id="A0A6A7CA05"/>
<dbReference type="Gene3D" id="3.40.50.300">
    <property type="entry name" value="P-loop containing nucleotide triphosphate hydrolases"/>
    <property type="match status" value="1"/>
</dbReference>
<evidence type="ECO:0000313" key="6">
    <source>
        <dbReference type="EMBL" id="KAF2863835.1"/>
    </source>
</evidence>
<protein>
    <submittedName>
        <fullName evidence="6">Uncharacterized protein</fullName>
    </submittedName>
</protein>
<accession>A0A6A7CA05</accession>
<dbReference type="InterPro" id="IPR006151">
    <property type="entry name" value="Shikm_DH/Glu-tRNA_Rdtase"/>
</dbReference>
<dbReference type="Gene3D" id="3.20.20.70">
    <property type="entry name" value="Aldolase class I"/>
    <property type="match status" value="1"/>
</dbReference>
<dbReference type="PANTHER" id="PTHR21090:SF27">
    <property type="entry name" value="QUINATE REPRESSOR PROTEIN"/>
    <property type="match status" value="1"/>
</dbReference>
<evidence type="ECO:0000256" key="2">
    <source>
        <dbReference type="ARBA" id="ARBA00009349"/>
    </source>
</evidence>
<dbReference type="GO" id="GO:0003866">
    <property type="term" value="F:3-phosphoshikimate 1-carboxyvinyltransferase activity"/>
    <property type="evidence" value="ECO:0007669"/>
    <property type="project" value="TreeGrafter"/>
</dbReference>
<dbReference type="InterPro" id="IPR041121">
    <property type="entry name" value="SDH_C"/>
</dbReference>
<dbReference type="OrthoDB" id="4415835at2759"/>
<dbReference type="CDD" id="cd01065">
    <property type="entry name" value="NAD_bind_Shikimate_DH"/>
    <property type="match status" value="1"/>
</dbReference>
<dbReference type="PANTHER" id="PTHR21090">
    <property type="entry name" value="AROM/DEHYDROQUINATE SYNTHASE"/>
    <property type="match status" value="1"/>
</dbReference>
<dbReference type="InterPro" id="IPR013785">
    <property type="entry name" value="Aldolase_TIM"/>
</dbReference>
<evidence type="ECO:0000256" key="1">
    <source>
        <dbReference type="ARBA" id="ARBA00006477"/>
    </source>
</evidence>
<dbReference type="InterPro" id="IPR046346">
    <property type="entry name" value="Aminoacid_DH-like_N_sf"/>
</dbReference>
<name>A0A6A7CA05_9PEZI</name>
<evidence type="ECO:0000313" key="7">
    <source>
        <dbReference type="Proteomes" id="UP000799421"/>
    </source>
</evidence>
<keyword evidence="7" id="KW-1185">Reference proteome</keyword>
<dbReference type="Pfam" id="PF01488">
    <property type="entry name" value="Shikimate_DH"/>
    <property type="match status" value="1"/>
</dbReference>
<proteinExistence type="inferred from homology"/>
<dbReference type="EMBL" id="MU005959">
    <property type="protein sequence ID" value="KAF2863835.1"/>
    <property type="molecule type" value="Genomic_DNA"/>
</dbReference>
<dbReference type="Gene3D" id="3.40.50.10860">
    <property type="entry name" value="Leucine Dehydrogenase, chain A, domain 1"/>
    <property type="match status" value="1"/>
</dbReference>
<evidence type="ECO:0000259" key="4">
    <source>
        <dbReference type="Pfam" id="PF08501"/>
    </source>
</evidence>
<dbReference type="Pfam" id="PF01202">
    <property type="entry name" value="SKI"/>
    <property type="match status" value="1"/>
</dbReference>
<dbReference type="InterPro" id="IPR031322">
    <property type="entry name" value="Shikimate/glucono_kinase"/>
</dbReference>
<dbReference type="GO" id="GO:0003855">
    <property type="term" value="F:3-dehydroquinate dehydratase activity"/>
    <property type="evidence" value="ECO:0007669"/>
    <property type="project" value="InterPro"/>
</dbReference>
<feature type="domain" description="Shikimate dehydrogenase substrate binding N-terminal" evidence="4">
    <location>
        <begin position="417"/>
        <end position="497"/>
    </location>
</feature>
<feature type="domain" description="Quinate/shikimate 5-dehydrogenase/glutamyl-tRNA reductase" evidence="3">
    <location>
        <begin position="550"/>
        <end position="598"/>
    </location>
</feature>
<dbReference type="InterPro" id="IPR036291">
    <property type="entry name" value="NAD(P)-bd_dom_sf"/>
</dbReference>
<dbReference type="InterPro" id="IPR013708">
    <property type="entry name" value="Shikimate_DH-bd_N"/>
</dbReference>
<reference evidence="6" key="1">
    <citation type="journal article" date="2020" name="Stud. Mycol.">
        <title>101 Dothideomycetes genomes: a test case for predicting lifestyles and emergence of pathogens.</title>
        <authorList>
            <person name="Haridas S."/>
            <person name="Albert R."/>
            <person name="Binder M."/>
            <person name="Bloem J."/>
            <person name="Labutti K."/>
            <person name="Salamov A."/>
            <person name="Andreopoulos B."/>
            <person name="Baker S."/>
            <person name="Barry K."/>
            <person name="Bills G."/>
            <person name="Bluhm B."/>
            <person name="Cannon C."/>
            <person name="Castanera R."/>
            <person name="Culley D."/>
            <person name="Daum C."/>
            <person name="Ezra D."/>
            <person name="Gonzalez J."/>
            <person name="Henrissat B."/>
            <person name="Kuo A."/>
            <person name="Liang C."/>
            <person name="Lipzen A."/>
            <person name="Lutzoni F."/>
            <person name="Magnuson J."/>
            <person name="Mondo S."/>
            <person name="Nolan M."/>
            <person name="Ohm R."/>
            <person name="Pangilinan J."/>
            <person name="Park H.-J."/>
            <person name="Ramirez L."/>
            <person name="Alfaro M."/>
            <person name="Sun H."/>
            <person name="Tritt A."/>
            <person name="Yoshinaga Y."/>
            <person name="Zwiers L.-H."/>
            <person name="Turgeon B."/>
            <person name="Goodwin S."/>
            <person name="Spatafora J."/>
            <person name="Crous P."/>
            <person name="Grigoriev I."/>
        </authorList>
    </citation>
    <scope>NUCLEOTIDE SEQUENCE</scope>
    <source>
        <strain evidence="6">CBS 480.64</strain>
    </source>
</reference>